<name>A0A0F9MX57_9ZZZZ</name>
<dbReference type="EMBL" id="LAZR01009236">
    <property type="protein sequence ID" value="KKM73837.1"/>
    <property type="molecule type" value="Genomic_DNA"/>
</dbReference>
<proteinExistence type="predicted"/>
<feature type="non-terminal residue" evidence="1">
    <location>
        <position position="176"/>
    </location>
</feature>
<evidence type="ECO:0000313" key="1">
    <source>
        <dbReference type="EMBL" id="KKM73837.1"/>
    </source>
</evidence>
<accession>A0A0F9MX57</accession>
<organism evidence="1">
    <name type="scientific">marine sediment metagenome</name>
    <dbReference type="NCBI Taxonomy" id="412755"/>
    <lineage>
        <taxon>unclassified sequences</taxon>
        <taxon>metagenomes</taxon>
        <taxon>ecological metagenomes</taxon>
    </lineage>
</organism>
<protein>
    <submittedName>
        <fullName evidence="1">Uncharacterized protein</fullName>
    </submittedName>
</protein>
<reference evidence="1" key="1">
    <citation type="journal article" date="2015" name="Nature">
        <title>Complex archaea that bridge the gap between prokaryotes and eukaryotes.</title>
        <authorList>
            <person name="Spang A."/>
            <person name="Saw J.H."/>
            <person name="Jorgensen S.L."/>
            <person name="Zaremba-Niedzwiedzka K."/>
            <person name="Martijn J."/>
            <person name="Lind A.E."/>
            <person name="van Eijk R."/>
            <person name="Schleper C."/>
            <person name="Guy L."/>
            <person name="Ettema T.J."/>
        </authorList>
    </citation>
    <scope>NUCLEOTIDE SEQUENCE</scope>
</reference>
<comment type="caution">
    <text evidence="1">The sequence shown here is derived from an EMBL/GenBank/DDBJ whole genome shotgun (WGS) entry which is preliminary data.</text>
</comment>
<dbReference type="AlphaFoldDB" id="A0A0F9MX57"/>
<sequence>MPKPSNIDGAALSNIFRGQQESDTITDPDNPPAINIAYLFSPDPRAQRLELYKKLREIELSERVRNEEIISAVEILRILYPNGYSGFSDPVLGLGAWGSERGLDTRYLSFWGGLNKDINEDKKDKIKANIKNSEKFKGFFLSELSKLKDLYTFTDLQLIDDRVRELNGEKYRGYYA</sequence>
<gene>
    <name evidence="1" type="ORF">LCGC14_1406400</name>
</gene>